<dbReference type="CDD" id="cd00107">
    <property type="entry name" value="Knot1"/>
    <property type="match status" value="1"/>
</dbReference>
<comment type="caution">
    <text evidence="6">The sequence shown here is derived from an EMBL/GenBank/DDBJ whole genome shotgun (WGS) entry which is preliminary data.</text>
</comment>
<gene>
    <name evidence="6" type="ORF">V5O48_003238</name>
</gene>
<dbReference type="PROSITE" id="PS50865">
    <property type="entry name" value="ZF_MYND_2"/>
    <property type="match status" value="1"/>
</dbReference>
<evidence type="ECO:0000313" key="6">
    <source>
        <dbReference type="EMBL" id="KAL0578740.1"/>
    </source>
</evidence>
<evidence type="ECO:0000313" key="7">
    <source>
        <dbReference type="Proteomes" id="UP001465976"/>
    </source>
</evidence>
<keyword evidence="7" id="KW-1185">Reference proteome</keyword>
<evidence type="ECO:0000259" key="5">
    <source>
        <dbReference type="PROSITE" id="PS50865"/>
    </source>
</evidence>
<dbReference type="SUPFAM" id="SSF144232">
    <property type="entry name" value="HIT/MYND zinc finger-like"/>
    <property type="match status" value="1"/>
</dbReference>
<evidence type="ECO:0000256" key="3">
    <source>
        <dbReference type="ARBA" id="ARBA00022833"/>
    </source>
</evidence>
<reference evidence="6 7" key="1">
    <citation type="submission" date="2024-02" db="EMBL/GenBank/DDBJ databases">
        <title>A draft genome for the cacao thread blight pathogen Marasmius crinis-equi.</title>
        <authorList>
            <person name="Cohen S.P."/>
            <person name="Baruah I.K."/>
            <person name="Amoako-Attah I."/>
            <person name="Bukari Y."/>
            <person name="Meinhardt L.W."/>
            <person name="Bailey B.A."/>
        </authorList>
    </citation>
    <scope>NUCLEOTIDE SEQUENCE [LARGE SCALE GENOMIC DNA]</scope>
    <source>
        <strain evidence="6 7">GH-76</strain>
    </source>
</reference>
<dbReference type="Proteomes" id="UP001465976">
    <property type="component" value="Unassembled WGS sequence"/>
</dbReference>
<name>A0ABR3FTT0_9AGAR</name>
<keyword evidence="2 4" id="KW-0863">Zinc-finger</keyword>
<organism evidence="6 7">
    <name type="scientific">Marasmius crinis-equi</name>
    <dbReference type="NCBI Taxonomy" id="585013"/>
    <lineage>
        <taxon>Eukaryota</taxon>
        <taxon>Fungi</taxon>
        <taxon>Dikarya</taxon>
        <taxon>Basidiomycota</taxon>
        <taxon>Agaricomycotina</taxon>
        <taxon>Agaricomycetes</taxon>
        <taxon>Agaricomycetidae</taxon>
        <taxon>Agaricales</taxon>
        <taxon>Marasmiineae</taxon>
        <taxon>Marasmiaceae</taxon>
        <taxon>Marasmius</taxon>
    </lineage>
</organism>
<sequence>MFIHEILNHPFVRQSSDCFPTVKSATDNLRRLGRQIPSQSVGRFYPPDTLLWKMVEIFAALSKNIRGRNGSSASAQVVKDWKSAIWPWLKFLLIHAVLSSTETSTRLRFEALEHTLMFVPPLLAFNDSQICLDSQTAVIQATPELPLLITRIWCKLVAENHPTWGIWSLTVMAVVHVLPNNLSLLTSSVPNDRRRHETNVTLGRQFIRHIYIQTERLATMSIEGLTDLKSFLQGVTLGLLFQDPGPLALEKIQGSSVAALSSLACRVISKHTVLQKADADSEECQLMHDIAIVVLSYLELIANDAYYISLVLEAGFIKALFKSHRCLFQFEAKRPAWNPSPSLSHYLCQIIDQISKFMLYSSVVHQFSRAERRYLNEGSLKVLRSKSPAVWNSLKLAATKAARCRDIRRTMRESDLSFMCSNDLDCPLKTSDGVLEHRTPFLRCSACLNSTYCSRECQKIHWDNGHRGSCAEKARRWEHPRVAFLDEHEWRLFNGIARQYYEENQTHIKQQLGAFLLDLSKRNRAGLSNDDKLVAERKKNPIVFLDFDRSASPVPKDTIRLFGLCAFVNHFQGKATWLHKAVEEWRGPGTDGNLTLVVAFFPGKEAFPIAVRLAPQQL</sequence>
<feature type="domain" description="MYND-type" evidence="5">
    <location>
        <begin position="423"/>
        <end position="470"/>
    </location>
</feature>
<keyword evidence="1" id="KW-0479">Metal-binding</keyword>
<evidence type="ECO:0000256" key="4">
    <source>
        <dbReference type="PROSITE-ProRule" id="PRU00134"/>
    </source>
</evidence>
<dbReference type="InterPro" id="IPR002893">
    <property type="entry name" value="Znf_MYND"/>
</dbReference>
<dbReference type="EMBL" id="JBAHYK010000086">
    <property type="protein sequence ID" value="KAL0578740.1"/>
    <property type="molecule type" value="Genomic_DNA"/>
</dbReference>
<dbReference type="Pfam" id="PF01753">
    <property type="entry name" value="zf-MYND"/>
    <property type="match status" value="1"/>
</dbReference>
<accession>A0ABR3FTT0</accession>
<dbReference type="Gene3D" id="6.10.140.2220">
    <property type="match status" value="1"/>
</dbReference>
<evidence type="ECO:0000256" key="2">
    <source>
        <dbReference type="ARBA" id="ARBA00022771"/>
    </source>
</evidence>
<protein>
    <recommendedName>
        <fullName evidence="5">MYND-type domain-containing protein</fullName>
    </recommendedName>
</protein>
<dbReference type="InterPro" id="IPR003614">
    <property type="entry name" value="Knottins"/>
</dbReference>
<proteinExistence type="predicted"/>
<evidence type="ECO:0000256" key="1">
    <source>
        <dbReference type="ARBA" id="ARBA00022723"/>
    </source>
</evidence>
<keyword evidence="3" id="KW-0862">Zinc</keyword>